<dbReference type="Gene3D" id="3.40.33.10">
    <property type="entry name" value="CAP"/>
    <property type="match status" value="1"/>
</dbReference>
<sequence length="309" mass="32121">MRASTILGLAGAASMAIASPLKLEKKAYKYETVTHVVYVTVTEGDLPTAPPAQDTTIVIASTVYVAPTSIVPVVSDPVSVPTATEIVVVPTTEATVIESTSEAAPVPTTTEQVVTMESTPAEVASTTTAPAPASPTDFDSACLYHHNVHRANHSVSDFTYSAEIAGYAQTLSDRCSNAHDVSIGGGGYGQNIASYGATGDESISKETIIAAVISNMWYNGEVGLYSNFYGQANPTVNFEAWGHFSQVVWKGTTKVGCGVTLCAPGTIFNGLSTWFAVCNYESAGNVGGQYAANVLPPTMGADSTITVDL</sequence>
<feature type="domain" description="SCP" evidence="2">
    <location>
        <begin position="137"/>
        <end position="288"/>
    </location>
</feature>
<evidence type="ECO:0000259" key="2">
    <source>
        <dbReference type="SMART" id="SM00198"/>
    </source>
</evidence>
<dbReference type="InterPro" id="IPR018244">
    <property type="entry name" value="Allrgn_V5/Tpx1_CS"/>
</dbReference>
<name>A0ABR4P6M5_9HELO</name>
<keyword evidence="1" id="KW-0732">Signal</keyword>
<reference evidence="3 4" key="1">
    <citation type="submission" date="2024-06" db="EMBL/GenBank/DDBJ databases">
        <title>Complete genome of Phlyctema vagabunda strain 19-DSS-EL-015.</title>
        <authorList>
            <person name="Fiorenzani C."/>
        </authorList>
    </citation>
    <scope>NUCLEOTIDE SEQUENCE [LARGE SCALE GENOMIC DNA]</scope>
    <source>
        <strain evidence="3 4">19-DSS-EL-015</strain>
    </source>
</reference>
<dbReference type="InterPro" id="IPR001283">
    <property type="entry name" value="CRISP-related"/>
</dbReference>
<dbReference type="Pfam" id="PF00188">
    <property type="entry name" value="CAP"/>
    <property type="match status" value="1"/>
</dbReference>
<proteinExistence type="predicted"/>
<evidence type="ECO:0000256" key="1">
    <source>
        <dbReference type="SAM" id="SignalP"/>
    </source>
</evidence>
<dbReference type="InterPro" id="IPR035940">
    <property type="entry name" value="CAP_sf"/>
</dbReference>
<dbReference type="PROSITE" id="PS01009">
    <property type="entry name" value="CRISP_1"/>
    <property type="match status" value="1"/>
</dbReference>
<evidence type="ECO:0000313" key="4">
    <source>
        <dbReference type="Proteomes" id="UP001629113"/>
    </source>
</evidence>
<dbReference type="Proteomes" id="UP001629113">
    <property type="component" value="Unassembled WGS sequence"/>
</dbReference>
<dbReference type="SMART" id="SM00198">
    <property type="entry name" value="SCP"/>
    <property type="match status" value="1"/>
</dbReference>
<comment type="caution">
    <text evidence="3">The sequence shown here is derived from an EMBL/GenBank/DDBJ whole genome shotgun (WGS) entry which is preliminary data.</text>
</comment>
<accession>A0ABR4P6M5</accession>
<protein>
    <submittedName>
        <fullName evidence="3">Scp-like extracellular</fullName>
    </submittedName>
</protein>
<keyword evidence="4" id="KW-1185">Reference proteome</keyword>
<dbReference type="PANTHER" id="PTHR10334">
    <property type="entry name" value="CYSTEINE-RICH SECRETORY PROTEIN-RELATED"/>
    <property type="match status" value="1"/>
</dbReference>
<dbReference type="PRINTS" id="PR00837">
    <property type="entry name" value="V5TPXLIKE"/>
</dbReference>
<dbReference type="InterPro" id="IPR014044">
    <property type="entry name" value="CAP_dom"/>
</dbReference>
<dbReference type="EMBL" id="JBFCZG010000008">
    <property type="protein sequence ID" value="KAL3418963.1"/>
    <property type="molecule type" value="Genomic_DNA"/>
</dbReference>
<dbReference type="SUPFAM" id="SSF55797">
    <property type="entry name" value="PR-1-like"/>
    <property type="match status" value="1"/>
</dbReference>
<organism evidence="3 4">
    <name type="scientific">Phlyctema vagabunda</name>
    <dbReference type="NCBI Taxonomy" id="108571"/>
    <lineage>
        <taxon>Eukaryota</taxon>
        <taxon>Fungi</taxon>
        <taxon>Dikarya</taxon>
        <taxon>Ascomycota</taxon>
        <taxon>Pezizomycotina</taxon>
        <taxon>Leotiomycetes</taxon>
        <taxon>Helotiales</taxon>
        <taxon>Dermateaceae</taxon>
        <taxon>Phlyctema</taxon>
    </lineage>
</organism>
<dbReference type="CDD" id="cd05380">
    <property type="entry name" value="CAP_euk"/>
    <property type="match status" value="1"/>
</dbReference>
<feature type="signal peptide" evidence="1">
    <location>
        <begin position="1"/>
        <end position="18"/>
    </location>
</feature>
<feature type="chain" id="PRO_5045564101" evidence="1">
    <location>
        <begin position="19"/>
        <end position="309"/>
    </location>
</feature>
<gene>
    <name evidence="3" type="ORF">PVAG01_09184</name>
</gene>
<evidence type="ECO:0000313" key="3">
    <source>
        <dbReference type="EMBL" id="KAL3418963.1"/>
    </source>
</evidence>